<dbReference type="PROSITE" id="PS00356">
    <property type="entry name" value="HTH_LACI_1"/>
    <property type="match status" value="1"/>
</dbReference>
<evidence type="ECO:0000313" key="5">
    <source>
        <dbReference type="EMBL" id="UUS29836.1"/>
    </source>
</evidence>
<dbReference type="SMART" id="SM00354">
    <property type="entry name" value="HTH_LACI"/>
    <property type="match status" value="1"/>
</dbReference>
<organism evidence="5 6">
    <name type="scientific">Streptomyces changanensis</name>
    <dbReference type="NCBI Taxonomy" id="2964669"/>
    <lineage>
        <taxon>Bacteria</taxon>
        <taxon>Bacillati</taxon>
        <taxon>Actinomycetota</taxon>
        <taxon>Actinomycetes</taxon>
        <taxon>Kitasatosporales</taxon>
        <taxon>Streptomycetaceae</taxon>
        <taxon>Streptomyces</taxon>
    </lineage>
</organism>
<dbReference type="Gene3D" id="3.40.50.2300">
    <property type="match status" value="2"/>
</dbReference>
<evidence type="ECO:0000256" key="3">
    <source>
        <dbReference type="ARBA" id="ARBA00023163"/>
    </source>
</evidence>
<dbReference type="RefSeq" id="WP_232790930.1">
    <property type="nucleotide sequence ID" value="NZ_CP102332.1"/>
</dbReference>
<dbReference type="Gene3D" id="1.10.260.40">
    <property type="entry name" value="lambda repressor-like DNA-binding domains"/>
    <property type="match status" value="1"/>
</dbReference>
<dbReference type="PROSITE" id="PS50932">
    <property type="entry name" value="HTH_LACI_2"/>
    <property type="match status" value="1"/>
</dbReference>
<evidence type="ECO:0000256" key="2">
    <source>
        <dbReference type="ARBA" id="ARBA00023125"/>
    </source>
</evidence>
<dbReference type="PANTHER" id="PTHR30146:SF109">
    <property type="entry name" value="HTH-TYPE TRANSCRIPTIONAL REGULATOR GALS"/>
    <property type="match status" value="1"/>
</dbReference>
<feature type="domain" description="HTH lacI-type" evidence="4">
    <location>
        <begin position="15"/>
        <end position="69"/>
    </location>
</feature>
<evidence type="ECO:0000256" key="1">
    <source>
        <dbReference type="ARBA" id="ARBA00023015"/>
    </source>
</evidence>
<evidence type="ECO:0000259" key="4">
    <source>
        <dbReference type="PROSITE" id="PS50932"/>
    </source>
</evidence>
<protein>
    <submittedName>
        <fullName evidence="5">LacI family transcriptional regulator</fullName>
    </submittedName>
</protein>
<reference evidence="5" key="1">
    <citation type="submission" date="2022-08" db="EMBL/GenBank/DDBJ databases">
        <title>Streptomyces changanensis sp. nov., an actinomycete isolated from soil.</title>
        <authorList>
            <person name="Wu H."/>
            <person name="Han L."/>
        </authorList>
    </citation>
    <scope>NUCLEOTIDE SEQUENCE</scope>
    <source>
        <strain evidence="5">HL-66</strain>
    </source>
</reference>
<dbReference type="InterPro" id="IPR046335">
    <property type="entry name" value="LacI/GalR-like_sensor"/>
</dbReference>
<keyword evidence="3" id="KW-0804">Transcription</keyword>
<dbReference type="EMBL" id="CP102332">
    <property type="protein sequence ID" value="UUS29836.1"/>
    <property type="molecule type" value="Genomic_DNA"/>
</dbReference>
<dbReference type="InterPro" id="IPR028082">
    <property type="entry name" value="Peripla_BP_I"/>
</dbReference>
<dbReference type="InterPro" id="IPR000843">
    <property type="entry name" value="HTH_LacI"/>
</dbReference>
<dbReference type="Proteomes" id="UP001060150">
    <property type="component" value="Chromosome"/>
</dbReference>
<dbReference type="SUPFAM" id="SSF47413">
    <property type="entry name" value="lambda repressor-like DNA-binding domains"/>
    <property type="match status" value="1"/>
</dbReference>
<dbReference type="SUPFAM" id="SSF53822">
    <property type="entry name" value="Periplasmic binding protein-like I"/>
    <property type="match status" value="1"/>
</dbReference>
<dbReference type="InterPro" id="IPR010982">
    <property type="entry name" value="Lambda_DNA-bd_dom_sf"/>
</dbReference>
<sequence>MTAADTGADGADMAAGIKDVAREAGVSVGTVSNVINRPDRVSDEVRARVHAAIRSLGYVRSESARQLRAGRSRMLGLLVMDTANPFFAALARGAEDVARRADLGVMVCNSAEDVSAEESYVSLFAEQRVRGALLATTDPRGTPWRLLGRQGIPFVLVDRVVDEAEACSVAVDDVAGGLLAGRHLLDAGHRRVAYVRGPDRLQQVRDRRTGLVRALEEAGGAADDLVELDVDRLDVGAGRDAGARLLGLAPRPTAVFCANDLLALGLLQTVHAAGVRVPEDLAVVGYDDIEFAEASLIPLTSVRQPAAEMGRLATELLLEESGAAPEEHRHRRIVLQPELVVRRSSLGR</sequence>
<dbReference type="Pfam" id="PF13377">
    <property type="entry name" value="Peripla_BP_3"/>
    <property type="match status" value="1"/>
</dbReference>
<name>A0ABY5MZV8_9ACTN</name>
<proteinExistence type="predicted"/>
<accession>A0ABY5MZV8</accession>
<evidence type="ECO:0000313" key="6">
    <source>
        <dbReference type="Proteomes" id="UP001060150"/>
    </source>
</evidence>
<dbReference type="CDD" id="cd06293">
    <property type="entry name" value="PBP1_LacI-like"/>
    <property type="match status" value="1"/>
</dbReference>
<keyword evidence="2" id="KW-0238">DNA-binding</keyword>
<dbReference type="PRINTS" id="PR00036">
    <property type="entry name" value="HTHLACI"/>
</dbReference>
<dbReference type="Pfam" id="PF00356">
    <property type="entry name" value="LacI"/>
    <property type="match status" value="1"/>
</dbReference>
<dbReference type="PANTHER" id="PTHR30146">
    <property type="entry name" value="LACI-RELATED TRANSCRIPTIONAL REPRESSOR"/>
    <property type="match status" value="1"/>
</dbReference>
<keyword evidence="6" id="KW-1185">Reference proteome</keyword>
<gene>
    <name evidence="5" type="ORF">NRO40_02630</name>
</gene>
<keyword evidence="1" id="KW-0805">Transcription regulation</keyword>
<dbReference type="CDD" id="cd01392">
    <property type="entry name" value="HTH_LacI"/>
    <property type="match status" value="1"/>
</dbReference>